<comment type="pathway">
    <text evidence="2 20">Nucleotide-sugar biosynthesis; UDP-N-acetyl-alpha-D-glucosamine biosynthesis; N-acetyl-alpha-D-glucosamine 1-phosphate from alpha-D-glucosamine 6-phosphate (route II): step 2/2.</text>
</comment>
<dbReference type="InterPro" id="IPR018357">
    <property type="entry name" value="Hexapep_transf_CS"/>
</dbReference>
<reference evidence="22" key="1">
    <citation type="submission" date="2020-08" db="EMBL/GenBank/DDBJ databases">
        <title>Genome public.</title>
        <authorList>
            <person name="Liu C."/>
            <person name="Sun Q."/>
        </authorList>
    </citation>
    <scope>NUCLEOTIDE SEQUENCE</scope>
    <source>
        <strain evidence="22">NSJ-44</strain>
    </source>
</reference>
<dbReference type="GO" id="GO:0009245">
    <property type="term" value="P:lipid A biosynthetic process"/>
    <property type="evidence" value="ECO:0007669"/>
    <property type="project" value="UniProtKB-UniRule"/>
</dbReference>
<evidence type="ECO:0000256" key="16">
    <source>
        <dbReference type="ARBA" id="ARBA00023316"/>
    </source>
</evidence>
<dbReference type="InterPro" id="IPR001451">
    <property type="entry name" value="Hexapep"/>
</dbReference>
<dbReference type="CDD" id="cd02540">
    <property type="entry name" value="GT2_GlmU_N_bac"/>
    <property type="match status" value="1"/>
</dbReference>
<keyword evidence="8 20" id="KW-0548">Nucleotidyltransferase</keyword>
<dbReference type="RefSeq" id="WP_249285741.1">
    <property type="nucleotide sequence ID" value="NZ_JACRSO010000005.1"/>
</dbReference>
<feature type="active site" description="Proton acceptor" evidence="20">
    <location>
        <position position="362"/>
    </location>
</feature>
<keyword evidence="15 20" id="KW-0012">Acyltransferase</keyword>
<feature type="binding site" evidence="20">
    <location>
        <position position="227"/>
    </location>
    <ligand>
        <name>Mg(2+)</name>
        <dbReference type="ChEBI" id="CHEBI:18420"/>
    </ligand>
</feature>
<evidence type="ECO:0000256" key="4">
    <source>
        <dbReference type="ARBA" id="ARBA00007707"/>
    </source>
</evidence>
<dbReference type="GO" id="GO:0016020">
    <property type="term" value="C:membrane"/>
    <property type="evidence" value="ECO:0007669"/>
    <property type="project" value="GOC"/>
</dbReference>
<evidence type="ECO:0000256" key="2">
    <source>
        <dbReference type="ARBA" id="ARBA00005166"/>
    </source>
</evidence>
<evidence type="ECO:0000256" key="8">
    <source>
        <dbReference type="ARBA" id="ARBA00022695"/>
    </source>
</evidence>
<evidence type="ECO:0000256" key="15">
    <source>
        <dbReference type="ARBA" id="ARBA00023315"/>
    </source>
</evidence>
<evidence type="ECO:0000256" key="7">
    <source>
        <dbReference type="ARBA" id="ARBA00022679"/>
    </source>
</evidence>
<feature type="binding site" evidence="20">
    <location>
        <position position="139"/>
    </location>
    <ligand>
        <name>UDP-N-acetyl-alpha-D-glucosamine</name>
        <dbReference type="ChEBI" id="CHEBI:57705"/>
    </ligand>
</feature>
<feature type="binding site" evidence="20">
    <location>
        <position position="102"/>
    </location>
    <ligand>
        <name>Mg(2+)</name>
        <dbReference type="ChEBI" id="CHEBI:18420"/>
    </ligand>
</feature>
<feature type="binding site" evidence="20">
    <location>
        <position position="169"/>
    </location>
    <ligand>
        <name>UDP-N-acetyl-alpha-D-glucosamine</name>
        <dbReference type="ChEBI" id="CHEBI:57705"/>
    </ligand>
</feature>
<comment type="catalytic activity">
    <reaction evidence="18 20">
        <text>N-acetyl-alpha-D-glucosamine 1-phosphate + UTP + H(+) = UDP-N-acetyl-alpha-D-glucosamine + diphosphate</text>
        <dbReference type="Rhea" id="RHEA:13509"/>
        <dbReference type="ChEBI" id="CHEBI:15378"/>
        <dbReference type="ChEBI" id="CHEBI:33019"/>
        <dbReference type="ChEBI" id="CHEBI:46398"/>
        <dbReference type="ChEBI" id="CHEBI:57705"/>
        <dbReference type="ChEBI" id="CHEBI:57776"/>
        <dbReference type="EC" id="2.7.7.23"/>
    </reaction>
</comment>
<feature type="domain" description="Nucleotidyl transferase" evidence="21">
    <location>
        <begin position="4"/>
        <end position="220"/>
    </location>
</feature>
<dbReference type="Gene3D" id="2.160.10.10">
    <property type="entry name" value="Hexapeptide repeat proteins"/>
    <property type="match status" value="1"/>
</dbReference>
<feature type="region of interest" description="Linker" evidence="20">
    <location>
        <begin position="230"/>
        <end position="250"/>
    </location>
</feature>
<keyword evidence="14 20" id="KW-0511">Multifunctional enzyme</keyword>
<evidence type="ECO:0000256" key="5">
    <source>
        <dbReference type="ARBA" id="ARBA00007947"/>
    </source>
</evidence>
<comment type="similarity">
    <text evidence="5 20">In the N-terminal section; belongs to the N-acetylglucosamine-1-phosphate uridyltransferase family.</text>
</comment>
<keyword evidence="11 20" id="KW-0460">Magnesium</keyword>
<keyword evidence="13 20" id="KW-0573">Peptidoglycan synthesis</keyword>
<dbReference type="GO" id="GO:0006048">
    <property type="term" value="P:UDP-N-acetylglucosamine biosynthetic process"/>
    <property type="evidence" value="ECO:0007669"/>
    <property type="project" value="InterPro"/>
</dbReference>
<feature type="binding site" evidence="20">
    <location>
        <position position="22"/>
    </location>
    <ligand>
        <name>UDP-N-acetyl-alpha-D-glucosamine</name>
        <dbReference type="ChEBI" id="CHEBI:57705"/>
    </ligand>
</feature>
<dbReference type="Pfam" id="PF00483">
    <property type="entry name" value="NTP_transferase"/>
    <property type="match status" value="1"/>
</dbReference>
<name>A0A926D1W8_9FIRM</name>
<dbReference type="PANTHER" id="PTHR43584:SF3">
    <property type="entry name" value="BIFUNCTIONAL PROTEIN GLMU"/>
    <property type="match status" value="1"/>
</dbReference>
<comment type="caution">
    <text evidence="22">The sequence shown here is derived from an EMBL/GenBank/DDBJ whole genome shotgun (WGS) entry which is preliminary data.</text>
</comment>
<dbReference type="NCBIfam" id="NF010934">
    <property type="entry name" value="PRK14354.1"/>
    <property type="match status" value="1"/>
</dbReference>
<comment type="pathway">
    <text evidence="3 20">Nucleotide-sugar biosynthesis; UDP-N-acetyl-alpha-D-glucosamine biosynthesis; UDP-N-acetyl-alpha-D-glucosamine from N-acetyl-alpha-D-glucosamine 1-phosphate: step 1/1.</text>
</comment>
<dbReference type="GO" id="GO:0000902">
    <property type="term" value="P:cell morphogenesis"/>
    <property type="evidence" value="ECO:0007669"/>
    <property type="project" value="UniProtKB-UniRule"/>
</dbReference>
<feature type="binding site" evidence="20">
    <location>
        <position position="227"/>
    </location>
    <ligand>
        <name>UDP-N-acetyl-alpha-D-glucosamine</name>
        <dbReference type="ChEBI" id="CHEBI:57705"/>
    </ligand>
</feature>
<feature type="binding site" evidence="20">
    <location>
        <position position="154"/>
    </location>
    <ligand>
        <name>UDP-N-acetyl-alpha-D-glucosamine</name>
        <dbReference type="ChEBI" id="CHEBI:57705"/>
    </ligand>
</feature>
<keyword evidence="7 20" id="KW-0808">Transferase</keyword>
<evidence type="ECO:0000256" key="13">
    <source>
        <dbReference type="ARBA" id="ARBA00022984"/>
    </source>
</evidence>
<comment type="caution">
    <text evidence="20">Lacks conserved residue(s) required for the propagation of feature annotation.</text>
</comment>
<evidence type="ECO:0000313" key="23">
    <source>
        <dbReference type="Proteomes" id="UP000654279"/>
    </source>
</evidence>
<comment type="function">
    <text evidence="19 20">Catalyzes the last two sequential reactions in the de novo biosynthetic pathway for UDP-N-acetylglucosamine (UDP-GlcNAc). The C-terminal domain catalyzes the transfer of acetyl group from acetyl coenzyme A to glucosamine-1-phosphate (GlcN-1-P) to produce N-acetylglucosamine-1-phosphate (GlcNAc-1-P), which is converted into UDP-GlcNAc by the transfer of uridine 5-monophosphate (from uridine 5-triphosphate), a reaction catalyzed by the N-terminal domain.</text>
</comment>
<dbReference type="AlphaFoldDB" id="A0A926D1W8"/>
<feature type="binding site" evidence="20">
    <location>
        <position position="439"/>
    </location>
    <ligand>
        <name>acetyl-CoA</name>
        <dbReference type="ChEBI" id="CHEBI:57288"/>
    </ligand>
</feature>
<dbReference type="GO" id="GO:0005737">
    <property type="term" value="C:cytoplasm"/>
    <property type="evidence" value="ECO:0007669"/>
    <property type="project" value="UniProtKB-SubCell"/>
</dbReference>
<feature type="binding site" evidence="20">
    <location>
        <position position="332"/>
    </location>
    <ligand>
        <name>UDP-N-acetyl-alpha-D-glucosamine</name>
        <dbReference type="ChEBI" id="CHEBI:57705"/>
    </ligand>
</feature>
<dbReference type="EC" id="2.3.1.157" evidence="20"/>
<dbReference type="PROSITE" id="PS00101">
    <property type="entry name" value="HEXAPEP_TRANSFERASES"/>
    <property type="match status" value="1"/>
</dbReference>
<dbReference type="SUPFAM" id="SSF53448">
    <property type="entry name" value="Nucleotide-diphospho-sugar transferases"/>
    <property type="match status" value="1"/>
</dbReference>
<feature type="binding site" evidence="20">
    <location>
        <position position="365"/>
    </location>
    <ligand>
        <name>UDP-N-acetyl-alpha-D-glucosamine</name>
        <dbReference type="ChEBI" id="CHEBI:57705"/>
    </ligand>
</feature>
<dbReference type="InterPro" id="IPR011004">
    <property type="entry name" value="Trimer_LpxA-like_sf"/>
</dbReference>
<dbReference type="InterPro" id="IPR050065">
    <property type="entry name" value="GlmU-like"/>
</dbReference>
<comment type="subunit">
    <text evidence="20">Homotrimer.</text>
</comment>
<evidence type="ECO:0000256" key="9">
    <source>
        <dbReference type="ARBA" id="ARBA00022723"/>
    </source>
</evidence>
<comment type="subcellular location">
    <subcellularLocation>
        <location evidence="1 20">Cytoplasm</location>
    </subcellularLocation>
</comment>
<dbReference type="PANTHER" id="PTHR43584">
    <property type="entry name" value="NUCLEOTIDYL TRANSFERASE"/>
    <property type="match status" value="1"/>
</dbReference>
<feature type="binding site" evidence="20">
    <location>
        <position position="376"/>
    </location>
    <ligand>
        <name>UDP-N-acetyl-alpha-D-glucosamine</name>
        <dbReference type="ChEBI" id="CHEBI:57705"/>
    </ligand>
</feature>
<dbReference type="InterPro" id="IPR005882">
    <property type="entry name" value="Bifunctional_GlmU"/>
</dbReference>
<dbReference type="InterPro" id="IPR005835">
    <property type="entry name" value="NTP_transferase_dom"/>
</dbReference>
<evidence type="ECO:0000256" key="17">
    <source>
        <dbReference type="ARBA" id="ARBA00048247"/>
    </source>
</evidence>
<dbReference type="GO" id="GO:0003977">
    <property type="term" value="F:UDP-N-acetylglucosamine diphosphorylase activity"/>
    <property type="evidence" value="ECO:0007669"/>
    <property type="project" value="UniProtKB-UniRule"/>
</dbReference>
<evidence type="ECO:0000256" key="11">
    <source>
        <dbReference type="ARBA" id="ARBA00022842"/>
    </source>
</evidence>
<dbReference type="CDD" id="cd03353">
    <property type="entry name" value="LbH_GlmU_C"/>
    <property type="match status" value="1"/>
</dbReference>
<evidence type="ECO:0000256" key="14">
    <source>
        <dbReference type="ARBA" id="ARBA00023268"/>
    </source>
</evidence>
<keyword evidence="16 20" id="KW-0961">Cell wall biogenesis/degradation</keyword>
<organism evidence="22 23">
    <name type="scientific">Luoshenia tenuis</name>
    <dbReference type="NCBI Taxonomy" id="2763654"/>
    <lineage>
        <taxon>Bacteria</taxon>
        <taxon>Bacillati</taxon>
        <taxon>Bacillota</taxon>
        <taxon>Clostridia</taxon>
        <taxon>Christensenellales</taxon>
        <taxon>Christensenellaceae</taxon>
        <taxon>Luoshenia</taxon>
    </lineage>
</organism>
<dbReference type="InterPro" id="IPR038009">
    <property type="entry name" value="GlmU_C_LbH"/>
</dbReference>
<comment type="cofactor">
    <cofactor evidence="20">
        <name>Mg(2+)</name>
        <dbReference type="ChEBI" id="CHEBI:18420"/>
    </cofactor>
    <text evidence="20">Binds 1 Mg(2+) ion per subunit.</text>
</comment>
<dbReference type="GO" id="GO:0019134">
    <property type="term" value="F:glucosamine-1-phosphate N-acetyltransferase activity"/>
    <property type="evidence" value="ECO:0007669"/>
    <property type="project" value="UniProtKB-UniRule"/>
</dbReference>
<dbReference type="GO" id="GO:0008360">
    <property type="term" value="P:regulation of cell shape"/>
    <property type="evidence" value="ECO:0007669"/>
    <property type="project" value="UniProtKB-KW"/>
</dbReference>
<feature type="binding site" evidence="20">
    <location>
        <position position="72"/>
    </location>
    <ligand>
        <name>UDP-N-acetyl-alpha-D-glucosamine</name>
        <dbReference type="ChEBI" id="CHEBI:57705"/>
    </ligand>
</feature>
<evidence type="ECO:0000313" key="22">
    <source>
        <dbReference type="EMBL" id="MBC8529966.1"/>
    </source>
</evidence>
<evidence type="ECO:0000256" key="18">
    <source>
        <dbReference type="ARBA" id="ARBA00048493"/>
    </source>
</evidence>
<dbReference type="NCBIfam" id="TIGR01173">
    <property type="entry name" value="glmU"/>
    <property type="match status" value="1"/>
</dbReference>
<feature type="binding site" evidence="20">
    <location>
        <begin position="385"/>
        <end position="386"/>
    </location>
    <ligand>
        <name>acetyl-CoA</name>
        <dbReference type="ChEBI" id="CHEBI:57288"/>
    </ligand>
</feature>
<feature type="region of interest" description="N-acetyltransferase" evidence="20">
    <location>
        <begin position="251"/>
        <end position="458"/>
    </location>
</feature>
<evidence type="ECO:0000256" key="20">
    <source>
        <dbReference type="HAMAP-Rule" id="MF_01631"/>
    </source>
</evidence>
<evidence type="ECO:0000256" key="12">
    <source>
        <dbReference type="ARBA" id="ARBA00022960"/>
    </source>
</evidence>
<feature type="binding site" evidence="20">
    <location>
        <begin position="77"/>
        <end position="78"/>
    </location>
    <ligand>
        <name>UDP-N-acetyl-alpha-D-glucosamine</name>
        <dbReference type="ChEBI" id="CHEBI:57705"/>
    </ligand>
</feature>
<proteinExistence type="inferred from homology"/>
<dbReference type="Proteomes" id="UP000654279">
    <property type="component" value="Unassembled WGS sequence"/>
</dbReference>
<dbReference type="EC" id="2.7.7.23" evidence="20"/>
<dbReference type="Pfam" id="PF00132">
    <property type="entry name" value="Hexapep"/>
    <property type="match status" value="1"/>
</dbReference>
<protein>
    <recommendedName>
        <fullName evidence="20">Bifunctional protein GlmU</fullName>
    </recommendedName>
    <domain>
        <recommendedName>
            <fullName evidence="20">UDP-N-acetylglucosamine pyrophosphorylase</fullName>
            <ecNumber evidence="20">2.7.7.23</ecNumber>
        </recommendedName>
        <alternativeName>
            <fullName evidence="20">N-acetylglucosamine-1-phosphate uridyltransferase</fullName>
        </alternativeName>
    </domain>
    <domain>
        <recommendedName>
            <fullName evidence="20">Glucosamine-1-phosphate N-acetyltransferase</fullName>
            <ecNumber evidence="20">2.3.1.157</ecNumber>
        </recommendedName>
    </domain>
</protein>
<accession>A0A926D1W8</accession>
<feature type="binding site" evidence="20">
    <location>
        <position position="350"/>
    </location>
    <ligand>
        <name>UDP-N-acetyl-alpha-D-glucosamine</name>
        <dbReference type="ChEBI" id="CHEBI:57705"/>
    </ligand>
</feature>
<evidence type="ECO:0000256" key="19">
    <source>
        <dbReference type="ARBA" id="ARBA00049628"/>
    </source>
</evidence>
<dbReference type="EMBL" id="JACRSO010000005">
    <property type="protein sequence ID" value="MBC8529966.1"/>
    <property type="molecule type" value="Genomic_DNA"/>
</dbReference>
<dbReference type="HAMAP" id="MF_01631">
    <property type="entry name" value="GlmU"/>
    <property type="match status" value="1"/>
</dbReference>
<keyword evidence="6 20" id="KW-0963">Cytoplasm</keyword>
<keyword evidence="23" id="KW-1185">Reference proteome</keyword>
<comment type="pathway">
    <text evidence="20">Bacterial outer membrane biogenesis; LPS lipid A biosynthesis.</text>
</comment>
<evidence type="ECO:0000259" key="21">
    <source>
        <dbReference type="Pfam" id="PF00483"/>
    </source>
</evidence>
<dbReference type="GO" id="GO:0009252">
    <property type="term" value="P:peptidoglycan biosynthetic process"/>
    <property type="evidence" value="ECO:0007669"/>
    <property type="project" value="UniProtKB-UniRule"/>
</dbReference>
<sequence length="458" mass="48780">MDVKTLIMAAGAGTRMKSELPKVLHKVCGRSLVEWVLCAAGEVSDEKPVAIIGHGAEQVRAHLEGRAQFAVQAERKGTGHAVMMARDYIADGKGYTLILAGDMPLIGGETLRALCQQTQDAGAAVTLLTAKLSDPTGYGRVLRDGEGNVKGIVEQKDATPEQLAVCEVNASVYCFETEKLLWALNRIDDNNAQHEYYLTDTIGLLVADGQKVAAYCTDDFTQCMGVNTRAQLAEAGEILRRRINHAWMVAGVTILDPNATYIDAQVRIGVDTVIYPGNILEGETVIGSGCTLLQNNRISGSRVGDGAQVQSSVLLDCAVGAHTQVGPFAYLRPKANVGQGCRVGDFVELKNANIGDGTKISHLTYVGDSDVGERVNLGCGVVFVNYDGQVKQRCTVGNDAFIGCNVNLVAPVKVEDGAYIAAGSTITEDVPGDALAIARCRQTVKAGWAAQKRQARKK</sequence>
<feature type="binding site" evidence="20">
    <location>
        <position position="422"/>
    </location>
    <ligand>
        <name>acetyl-CoA</name>
        <dbReference type="ChEBI" id="CHEBI:57288"/>
    </ligand>
</feature>
<dbReference type="Gene3D" id="3.90.550.10">
    <property type="entry name" value="Spore Coat Polysaccharide Biosynthesis Protein SpsA, Chain A"/>
    <property type="match status" value="1"/>
</dbReference>
<dbReference type="InterPro" id="IPR029044">
    <property type="entry name" value="Nucleotide-diphossugar_trans"/>
</dbReference>
<comment type="catalytic activity">
    <reaction evidence="17 20">
        <text>alpha-D-glucosamine 1-phosphate + acetyl-CoA = N-acetyl-alpha-D-glucosamine 1-phosphate + CoA + H(+)</text>
        <dbReference type="Rhea" id="RHEA:13725"/>
        <dbReference type="ChEBI" id="CHEBI:15378"/>
        <dbReference type="ChEBI" id="CHEBI:57287"/>
        <dbReference type="ChEBI" id="CHEBI:57288"/>
        <dbReference type="ChEBI" id="CHEBI:57776"/>
        <dbReference type="ChEBI" id="CHEBI:58516"/>
        <dbReference type="EC" id="2.3.1.157"/>
    </reaction>
</comment>
<keyword evidence="9 20" id="KW-0479">Metal-binding</keyword>
<gene>
    <name evidence="20 22" type="primary">glmU</name>
    <name evidence="22" type="ORF">H8699_11050</name>
</gene>
<dbReference type="SUPFAM" id="SSF51161">
    <property type="entry name" value="Trimeric LpxA-like enzymes"/>
    <property type="match status" value="1"/>
</dbReference>
<evidence type="ECO:0000256" key="6">
    <source>
        <dbReference type="ARBA" id="ARBA00022490"/>
    </source>
</evidence>
<dbReference type="GO" id="GO:0071555">
    <property type="term" value="P:cell wall organization"/>
    <property type="evidence" value="ECO:0007669"/>
    <property type="project" value="UniProtKB-KW"/>
</dbReference>
<keyword evidence="10 20" id="KW-0677">Repeat</keyword>
<evidence type="ECO:0000256" key="1">
    <source>
        <dbReference type="ARBA" id="ARBA00004496"/>
    </source>
</evidence>
<evidence type="ECO:0000256" key="10">
    <source>
        <dbReference type="ARBA" id="ARBA00022737"/>
    </source>
</evidence>
<dbReference type="GO" id="GO:0000287">
    <property type="term" value="F:magnesium ion binding"/>
    <property type="evidence" value="ECO:0007669"/>
    <property type="project" value="UniProtKB-UniRule"/>
</dbReference>
<feature type="region of interest" description="Pyrophosphorylase" evidence="20">
    <location>
        <begin position="1"/>
        <end position="229"/>
    </location>
</feature>
<evidence type="ECO:0000256" key="3">
    <source>
        <dbReference type="ARBA" id="ARBA00005208"/>
    </source>
</evidence>
<comment type="similarity">
    <text evidence="4 20">In the C-terminal section; belongs to the transferase hexapeptide repeat family.</text>
</comment>
<keyword evidence="12 20" id="KW-0133">Cell shape</keyword>